<dbReference type="InterPro" id="IPR051203">
    <property type="entry name" value="Polysaccharide_Synthase-Rel"/>
</dbReference>
<organism evidence="4 5">
    <name type="scientific">Sulfidibacter corallicola</name>
    <dbReference type="NCBI Taxonomy" id="2818388"/>
    <lineage>
        <taxon>Bacteria</taxon>
        <taxon>Pseudomonadati</taxon>
        <taxon>Acidobacteriota</taxon>
        <taxon>Holophagae</taxon>
        <taxon>Acanthopleuribacterales</taxon>
        <taxon>Acanthopleuribacteraceae</taxon>
        <taxon>Sulfidibacter</taxon>
    </lineage>
</organism>
<dbReference type="Pfam" id="PF13727">
    <property type="entry name" value="CoA_binding_3"/>
    <property type="match status" value="1"/>
</dbReference>
<evidence type="ECO:0000313" key="4">
    <source>
        <dbReference type="EMBL" id="QTD47741.1"/>
    </source>
</evidence>
<dbReference type="KEGG" id="scor:J3U87_19300"/>
<gene>
    <name evidence="4" type="ORF">J3U87_19300</name>
</gene>
<protein>
    <submittedName>
        <fullName evidence="4">Polysaccharide biosynthesis protein</fullName>
    </submittedName>
</protein>
<feature type="domain" description="Polysaccharide biosynthesis protein CapD-like" evidence="3">
    <location>
        <begin position="288"/>
        <end position="580"/>
    </location>
</feature>
<dbReference type="PANTHER" id="PTHR43318:SF1">
    <property type="entry name" value="POLYSACCHARIDE BIOSYNTHESIS PROTEIN EPSC-RELATED"/>
    <property type="match status" value="1"/>
</dbReference>
<feature type="transmembrane region" description="Helical" evidence="2">
    <location>
        <begin position="19"/>
        <end position="37"/>
    </location>
</feature>
<dbReference type="Proteomes" id="UP000663929">
    <property type="component" value="Chromosome"/>
</dbReference>
<dbReference type="InterPro" id="IPR036291">
    <property type="entry name" value="NAD(P)-bd_dom_sf"/>
</dbReference>
<dbReference type="InterPro" id="IPR029063">
    <property type="entry name" value="SAM-dependent_MTases_sf"/>
</dbReference>
<dbReference type="EMBL" id="CP071793">
    <property type="protein sequence ID" value="QTD47741.1"/>
    <property type="molecule type" value="Genomic_DNA"/>
</dbReference>
<evidence type="ECO:0000259" key="3">
    <source>
        <dbReference type="Pfam" id="PF02719"/>
    </source>
</evidence>
<comment type="similarity">
    <text evidence="1">Belongs to the polysaccharide synthase family.</text>
</comment>
<keyword evidence="2" id="KW-0472">Membrane</keyword>
<keyword evidence="2" id="KW-0812">Transmembrane</keyword>
<dbReference type="SUPFAM" id="SSF53335">
    <property type="entry name" value="S-adenosyl-L-methionine-dependent methyltransferases"/>
    <property type="match status" value="1"/>
</dbReference>
<proteinExistence type="inferred from homology"/>
<feature type="transmembrane region" description="Helical" evidence="2">
    <location>
        <begin position="49"/>
        <end position="72"/>
    </location>
</feature>
<evidence type="ECO:0000256" key="1">
    <source>
        <dbReference type="ARBA" id="ARBA00007430"/>
    </source>
</evidence>
<evidence type="ECO:0000313" key="5">
    <source>
        <dbReference type="Proteomes" id="UP000663929"/>
    </source>
</evidence>
<dbReference type="SUPFAM" id="SSF51735">
    <property type="entry name" value="NAD(P)-binding Rossmann-fold domains"/>
    <property type="match status" value="1"/>
</dbReference>
<accession>A0A8A4TG43</accession>
<sequence>MGIVMLTALNKLPRYMKKITILMVDFLILWVALWAAFAMRLDTWLPKYFFFYLDIWGFVPFLTIPVLYYLGVYNAVIRYLSPHFLVPILRSACIAVLMFAGVAIMNHIQIPRMIYIFYCANVAILMGGVRLLAKLYLPDVSYLECRKQKIALYGAGKAGTQVAHALQGSSEYRVVAFFDDNVEIQGWEILGIRVFPPHQLEEVVERFQIDELVLCIPSASRCRRREILESIDKIQDVKMKILPGIPNIVSGQVRVDDIREVEIEDLLGRDPVEPKIELLREGITDRTVLVSGAGGSIGSELCRQILDQHPAQLVLLEANEYGLYSIEKELRARMSPGDEVNIVSVLGSIVDGKRCQRVMEAYGVQSIYHAAAYKHVPIVEQNLSEGIRNNIFGTLEFALAAEAAKVERFTLISTDKAVRPSSAMGATKRFAELILQGLNRRGSTTEFSMVRFGNVLGSSGSVIPLFRRQIRTGGPVTVTHPEMTRYFMTIPEAAQLVLQASAMASGGDVFVLDMGEPVKIMDLARKMIHFSGLSIRDEETGEGDIQILFSGVRPGEKLYEELLIGKSALPTEHPRISRAEEECLEWKRLEGYLKELRYALESCDAKAARAALMRSIPSYSPSQDAHFDAATNSSGEPILFRVS</sequence>
<reference evidence="4" key="1">
    <citation type="submission" date="2021-03" db="EMBL/GenBank/DDBJ databases">
        <title>Acanthopleuribacteraceae sp. M133.</title>
        <authorList>
            <person name="Wang G."/>
        </authorList>
    </citation>
    <scope>NUCLEOTIDE SEQUENCE</scope>
    <source>
        <strain evidence="4">M133</strain>
    </source>
</reference>
<feature type="transmembrane region" description="Helical" evidence="2">
    <location>
        <begin position="84"/>
        <end position="103"/>
    </location>
</feature>
<dbReference type="CDD" id="cd05237">
    <property type="entry name" value="UDP_invert_4-6DH_SDR_e"/>
    <property type="match status" value="1"/>
</dbReference>
<dbReference type="InterPro" id="IPR003869">
    <property type="entry name" value="Polysac_CapD-like"/>
</dbReference>
<dbReference type="RefSeq" id="WP_237377407.1">
    <property type="nucleotide sequence ID" value="NZ_CP071793.1"/>
</dbReference>
<keyword evidence="5" id="KW-1185">Reference proteome</keyword>
<evidence type="ECO:0000256" key="2">
    <source>
        <dbReference type="SAM" id="Phobius"/>
    </source>
</evidence>
<name>A0A8A4TG43_SULCO</name>
<dbReference type="Gene3D" id="3.40.50.720">
    <property type="entry name" value="NAD(P)-binding Rossmann-like Domain"/>
    <property type="match status" value="2"/>
</dbReference>
<dbReference type="PANTHER" id="PTHR43318">
    <property type="entry name" value="UDP-N-ACETYLGLUCOSAMINE 4,6-DEHYDRATASE"/>
    <property type="match status" value="1"/>
</dbReference>
<dbReference type="Pfam" id="PF02719">
    <property type="entry name" value="Polysacc_synt_2"/>
    <property type="match status" value="1"/>
</dbReference>
<dbReference type="AlphaFoldDB" id="A0A8A4TG43"/>
<feature type="transmembrane region" description="Helical" evidence="2">
    <location>
        <begin position="115"/>
        <end position="137"/>
    </location>
</feature>
<keyword evidence="2" id="KW-1133">Transmembrane helix</keyword>